<comment type="catalytic activity">
    <reaction evidence="10 11">
        <text>L-serine = pyruvate + NH4(+)</text>
        <dbReference type="Rhea" id="RHEA:19169"/>
        <dbReference type="ChEBI" id="CHEBI:15361"/>
        <dbReference type="ChEBI" id="CHEBI:28938"/>
        <dbReference type="ChEBI" id="CHEBI:33384"/>
        <dbReference type="EC" id="4.3.1.17"/>
    </reaction>
</comment>
<evidence type="ECO:0000256" key="4">
    <source>
        <dbReference type="ARBA" id="ARBA00022432"/>
    </source>
</evidence>
<dbReference type="GO" id="GO:0006094">
    <property type="term" value="P:gluconeogenesis"/>
    <property type="evidence" value="ECO:0007669"/>
    <property type="project" value="UniProtKB-KW"/>
</dbReference>
<keyword evidence="4 11" id="KW-0312">Gluconeogenesis</keyword>
<protein>
    <recommendedName>
        <fullName evidence="11">L-serine dehydratase</fullName>
        <ecNumber evidence="11">4.3.1.17</ecNumber>
    </recommendedName>
</protein>
<dbReference type="STRING" id="1075417.SAMN05421823_11360"/>
<evidence type="ECO:0000256" key="8">
    <source>
        <dbReference type="ARBA" id="ARBA00023014"/>
    </source>
</evidence>
<accession>A0A1G9T1F0</accession>
<dbReference type="SUPFAM" id="SSF143548">
    <property type="entry name" value="Serine metabolism enzymes domain"/>
    <property type="match status" value="1"/>
</dbReference>
<dbReference type="AlphaFoldDB" id="A0A1G9T1F0"/>
<dbReference type="PANTHER" id="PTHR30182:SF1">
    <property type="entry name" value="L-SERINE DEHYDRATASE 1"/>
    <property type="match status" value="1"/>
</dbReference>
<proteinExistence type="inferred from homology"/>
<keyword evidence="8 11" id="KW-0411">Iron-sulfur</keyword>
<dbReference type="Pfam" id="PF03315">
    <property type="entry name" value="SDH_beta"/>
    <property type="match status" value="1"/>
</dbReference>
<keyword evidence="6 11" id="KW-0479">Metal-binding</keyword>
<reference evidence="14 15" key="1">
    <citation type="submission" date="2016-10" db="EMBL/GenBank/DDBJ databases">
        <authorList>
            <person name="de Groot N.N."/>
        </authorList>
    </citation>
    <scope>NUCLEOTIDE SEQUENCE [LARGE SCALE GENOMIC DNA]</scope>
    <source>
        <strain evidence="14 15">DSM 25186</strain>
    </source>
</reference>
<dbReference type="EMBL" id="FNFO01000013">
    <property type="protein sequence ID" value="SDM41554.1"/>
    <property type="molecule type" value="Genomic_DNA"/>
</dbReference>
<dbReference type="GO" id="GO:0051539">
    <property type="term" value="F:4 iron, 4 sulfur cluster binding"/>
    <property type="evidence" value="ECO:0007669"/>
    <property type="project" value="UniProtKB-UniRule"/>
</dbReference>
<keyword evidence="5 11" id="KW-0004">4Fe-4S</keyword>
<evidence type="ECO:0000256" key="5">
    <source>
        <dbReference type="ARBA" id="ARBA00022485"/>
    </source>
</evidence>
<comment type="cofactor">
    <cofactor evidence="1 11">
        <name>[4Fe-4S] cluster</name>
        <dbReference type="ChEBI" id="CHEBI:49883"/>
    </cofactor>
</comment>
<dbReference type="GO" id="GO:0046872">
    <property type="term" value="F:metal ion binding"/>
    <property type="evidence" value="ECO:0007669"/>
    <property type="project" value="UniProtKB-KW"/>
</dbReference>
<dbReference type="RefSeq" id="WP_089687509.1">
    <property type="nucleotide sequence ID" value="NZ_FNFO01000013.1"/>
</dbReference>
<dbReference type="InterPro" id="IPR029009">
    <property type="entry name" value="ASB_dom_sf"/>
</dbReference>
<comment type="pathway">
    <text evidence="2">Carbohydrate biosynthesis; gluconeogenesis.</text>
</comment>
<comment type="similarity">
    <text evidence="3 11">Belongs to the iron-sulfur dependent L-serine dehydratase family.</text>
</comment>
<dbReference type="InterPro" id="IPR051318">
    <property type="entry name" value="Fe-S_L-Ser"/>
</dbReference>
<dbReference type="Proteomes" id="UP000198510">
    <property type="component" value="Unassembled WGS sequence"/>
</dbReference>
<dbReference type="EC" id="4.3.1.17" evidence="11"/>
<organism evidence="14 15">
    <name type="scientific">Catalinimonas alkaloidigena</name>
    <dbReference type="NCBI Taxonomy" id="1075417"/>
    <lineage>
        <taxon>Bacteria</taxon>
        <taxon>Pseudomonadati</taxon>
        <taxon>Bacteroidota</taxon>
        <taxon>Cytophagia</taxon>
        <taxon>Cytophagales</taxon>
        <taxon>Catalimonadaceae</taxon>
        <taxon>Catalinimonas</taxon>
    </lineage>
</organism>
<dbReference type="FunFam" id="3.30.1330.90:FF:000001">
    <property type="entry name" value="L-serine ammonia-lyase 1"/>
    <property type="match status" value="1"/>
</dbReference>
<sequence length="468" mass="49940">MARLSIFDLYKIGIGPSSSHTLGPWKAAARFAAMLADQSVTSLSVALFGSLSKTGVGHGTDVAVMMGLEGHDPETFPPDQIFTTIARIKQEKQLLVNGTPVAFDPAQALVFQSHALPFHPNGLTFTATLAHGTTVEETYYSVGGGFITQEHDAETPDETDVTLPFPIDSGQDLIAHTDRQGGTIAEVVYQNELAFHDATYVRQRMLKIWDTMVACMLRGCRQEGILPGGLRVKRRARLLCSQLLQGPIPETPPAWIDAVRQTGTAFSNVNQWLSCFALAVNEENASFGRVVTSPTNGAAGVVPAVLMYYRCFCDFRGDDDIVRFLLTSGQIGCIFKNNATISAAVGGCQAEIGVSSAMAAGGLTALLGGSPQQVLMAAEIAMEHHLGLTCDPAGGLVQIPCIERNTMGAIKAITASHLALSGDPTHAVVSFDVIVKTMWDTAQDMHTKYKETSEGGLSINIPVAMPEC</sequence>
<evidence type="ECO:0000256" key="9">
    <source>
        <dbReference type="ARBA" id="ARBA00023239"/>
    </source>
</evidence>
<evidence type="ECO:0000256" key="11">
    <source>
        <dbReference type="RuleBase" id="RU366059"/>
    </source>
</evidence>
<keyword evidence="7 11" id="KW-0408">Iron</keyword>
<feature type="domain" description="Serine dehydratase-like alpha subunit" evidence="12">
    <location>
        <begin position="181"/>
        <end position="457"/>
    </location>
</feature>
<dbReference type="PANTHER" id="PTHR30182">
    <property type="entry name" value="L-SERINE DEHYDRATASE"/>
    <property type="match status" value="1"/>
</dbReference>
<evidence type="ECO:0000256" key="6">
    <source>
        <dbReference type="ARBA" id="ARBA00022723"/>
    </source>
</evidence>
<dbReference type="OrthoDB" id="9805537at2"/>
<evidence type="ECO:0000313" key="14">
    <source>
        <dbReference type="EMBL" id="SDM41554.1"/>
    </source>
</evidence>
<evidence type="ECO:0000256" key="3">
    <source>
        <dbReference type="ARBA" id="ARBA00008636"/>
    </source>
</evidence>
<dbReference type="Pfam" id="PF03313">
    <property type="entry name" value="SDH_alpha"/>
    <property type="match status" value="1"/>
</dbReference>
<keyword evidence="9 11" id="KW-0456">Lyase</keyword>
<name>A0A1G9T1F0_9BACT</name>
<dbReference type="NCBIfam" id="TIGR00720">
    <property type="entry name" value="sda_mono"/>
    <property type="match status" value="1"/>
</dbReference>
<dbReference type="InterPro" id="IPR005130">
    <property type="entry name" value="Ser_deHydtase-like_asu"/>
</dbReference>
<keyword evidence="15" id="KW-1185">Reference proteome</keyword>
<dbReference type="GO" id="GO:0003941">
    <property type="term" value="F:L-serine ammonia-lyase activity"/>
    <property type="evidence" value="ECO:0007669"/>
    <property type="project" value="UniProtKB-UniRule"/>
</dbReference>
<gene>
    <name evidence="14" type="ORF">SAMN05421823_11360</name>
</gene>
<evidence type="ECO:0000256" key="2">
    <source>
        <dbReference type="ARBA" id="ARBA00004742"/>
    </source>
</evidence>
<dbReference type="InterPro" id="IPR004644">
    <property type="entry name" value="Fe-S_L-Ser_mono"/>
</dbReference>
<evidence type="ECO:0000256" key="1">
    <source>
        <dbReference type="ARBA" id="ARBA00001966"/>
    </source>
</evidence>
<evidence type="ECO:0000259" key="12">
    <source>
        <dbReference type="Pfam" id="PF03313"/>
    </source>
</evidence>
<evidence type="ECO:0000259" key="13">
    <source>
        <dbReference type="Pfam" id="PF03315"/>
    </source>
</evidence>
<evidence type="ECO:0000256" key="10">
    <source>
        <dbReference type="ARBA" id="ARBA00049406"/>
    </source>
</evidence>
<dbReference type="InterPro" id="IPR005131">
    <property type="entry name" value="Ser_deHydtase_bsu"/>
</dbReference>
<evidence type="ECO:0000313" key="15">
    <source>
        <dbReference type="Proteomes" id="UP000198510"/>
    </source>
</evidence>
<feature type="domain" description="Serine dehydratase beta chain" evidence="13">
    <location>
        <begin position="5"/>
        <end position="151"/>
    </location>
</feature>
<evidence type="ECO:0000256" key="7">
    <source>
        <dbReference type="ARBA" id="ARBA00023004"/>
    </source>
</evidence>
<dbReference type="Gene3D" id="3.30.1330.90">
    <property type="entry name" value="D-3-phosphoglycerate dehydrogenase, domain 3"/>
    <property type="match status" value="1"/>
</dbReference>